<sequence>MDQSLDGGCGHCHLASIELILYHIKLSTNSDLGFLPKPNLAPMASRFVAKSFIFSLLASLCSSHITDIFVGFSHEASQNSLTPWSTIEAERFLEINMRLEVFLAKPLALLDYVFSSGISIDLSRHQVKRFLESKFLDNSWVQKDLQMNISSLIVSFTEDSPLLLLPTLHSVQSALKAGGLDKNIKISAMFSLPTLETLAKNSEKDLQKIIKFLRHSQSFLTVEVLAGLTLGDGFFFHVIQSASLTCSLLSNIDVPIVLNLKSFVPEPDGLSVSEFMEKISRSIIINPQLKYRIIGVFIHDHSYQSFHRKLLGEEKRPNKEAIYDAYTTNPTTMPITVPSTIPTPIPTIITVPANNPSTVVPTNPSMNPITSPTTFPSINPYPTPITNPANPTNSPITVPASNPMPDPVTNPANPTDMPITIPSTNPMLNPTTNPIFPPPLMPVTNPATTPATNPANQPFTNPVTPYTSMAPPFNNPATNPGTVPVSPTTLGQTWCVAKPGLPDSALQVALDYACGMGGADCSAIQETGSCYNPNTLQAHASYAFNNYYQRNPMPSSCDFGGTAIIVTVNPSTSTCSYPSSSSTYGYNPTAGYNPATGLNPSAGLNPAYGFNPASGFNPAYGFNPASSTGSGSISGSGSSGSTVLNSSSSGSSSSSTDYGSDNPSSSRSCGSISLLICCVLPVFALVTSGRF</sequence>
<dbReference type="InterPro" id="IPR012946">
    <property type="entry name" value="X8"/>
</dbReference>
<feature type="domain" description="X8" evidence="8">
    <location>
        <begin position="493"/>
        <end position="577"/>
    </location>
</feature>
<dbReference type="GO" id="GO:0098552">
    <property type="term" value="C:side of membrane"/>
    <property type="evidence" value="ECO:0007669"/>
    <property type="project" value="UniProtKB-KW"/>
</dbReference>
<accession>A0AAV7GKJ8</accession>
<evidence type="ECO:0000256" key="4">
    <source>
        <dbReference type="ARBA" id="ARBA00022729"/>
    </source>
</evidence>
<evidence type="ECO:0000256" key="3">
    <source>
        <dbReference type="ARBA" id="ARBA00022622"/>
    </source>
</evidence>
<dbReference type="EMBL" id="JAGFBR010000009">
    <property type="protein sequence ID" value="KAH0462390.1"/>
    <property type="molecule type" value="Genomic_DNA"/>
</dbReference>
<dbReference type="Gene3D" id="3.20.20.80">
    <property type="entry name" value="Glycosidases"/>
    <property type="match status" value="1"/>
</dbReference>
<evidence type="ECO:0000256" key="2">
    <source>
        <dbReference type="ARBA" id="ARBA00022475"/>
    </source>
</evidence>
<keyword evidence="3" id="KW-0449">Lipoprotein</keyword>
<dbReference type="SMART" id="SM00768">
    <property type="entry name" value="X8"/>
    <property type="match status" value="1"/>
</dbReference>
<dbReference type="PANTHER" id="PTHR31044">
    <property type="entry name" value="BETA-1,3 GLUCANASE"/>
    <property type="match status" value="1"/>
</dbReference>
<evidence type="ECO:0000259" key="8">
    <source>
        <dbReference type="SMART" id="SM00768"/>
    </source>
</evidence>
<keyword evidence="5" id="KW-0472">Membrane</keyword>
<gene>
    <name evidence="9" type="ORF">IEQ34_009965</name>
</gene>
<dbReference type="AlphaFoldDB" id="A0AAV7GKJ8"/>
<dbReference type="GO" id="GO:0009506">
    <property type="term" value="C:plasmodesma"/>
    <property type="evidence" value="ECO:0007669"/>
    <property type="project" value="UniProtKB-ARBA"/>
</dbReference>
<comment type="subcellular location">
    <subcellularLocation>
        <location evidence="1">Cell membrane</location>
        <topology evidence="1">Lipid-anchor</topology>
        <topology evidence="1">GPI-anchor</topology>
    </subcellularLocation>
</comment>
<name>A0AAV7GKJ8_DENCH</name>
<organism evidence="9 10">
    <name type="scientific">Dendrobium chrysotoxum</name>
    <name type="common">Orchid</name>
    <dbReference type="NCBI Taxonomy" id="161865"/>
    <lineage>
        <taxon>Eukaryota</taxon>
        <taxon>Viridiplantae</taxon>
        <taxon>Streptophyta</taxon>
        <taxon>Embryophyta</taxon>
        <taxon>Tracheophyta</taxon>
        <taxon>Spermatophyta</taxon>
        <taxon>Magnoliopsida</taxon>
        <taxon>Liliopsida</taxon>
        <taxon>Asparagales</taxon>
        <taxon>Orchidaceae</taxon>
        <taxon>Epidendroideae</taxon>
        <taxon>Malaxideae</taxon>
        <taxon>Dendrobiinae</taxon>
        <taxon>Dendrobium</taxon>
    </lineage>
</organism>
<evidence type="ECO:0000256" key="7">
    <source>
        <dbReference type="ARBA" id="ARBA00023180"/>
    </source>
</evidence>
<reference evidence="9 10" key="1">
    <citation type="journal article" date="2021" name="Hortic Res">
        <title>Chromosome-scale assembly of the Dendrobium chrysotoxum genome enhances the understanding of orchid evolution.</title>
        <authorList>
            <person name="Zhang Y."/>
            <person name="Zhang G.Q."/>
            <person name="Zhang D."/>
            <person name="Liu X.D."/>
            <person name="Xu X.Y."/>
            <person name="Sun W.H."/>
            <person name="Yu X."/>
            <person name="Zhu X."/>
            <person name="Wang Z.W."/>
            <person name="Zhao X."/>
            <person name="Zhong W.Y."/>
            <person name="Chen H."/>
            <person name="Yin W.L."/>
            <person name="Huang T."/>
            <person name="Niu S.C."/>
            <person name="Liu Z.J."/>
        </authorList>
    </citation>
    <scope>NUCLEOTIDE SEQUENCE [LARGE SCALE GENOMIC DNA]</scope>
    <source>
        <strain evidence="9">Lindl</strain>
    </source>
</reference>
<comment type="caution">
    <text evidence="9">The sequence shown here is derived from an EMBL/GenBank/DDBJ whole genome shotgun (WGS) entry which is preliminary data.</text>
</comment>
<dbReference type="Pfam" id="PF07983">
    <property type="entry name" value="X8"/>
    <property type="match status" value="1"/>
</dbReference>
<dbReference type="InterPro" id="IPR044788">
    <property type="entry name" value="X8_dom_prot"/>
</dbReference>
<dbReference type="GO" id="GO:0005886">
    <property type="term" value="C:plasma membrane"/>
    <property type="evidence" value="ECO:0007669"/>
    <property type="project" value="UniProtKB-SubCell"/>
</dbReference>
<evidence type="ECO:0000256" key="6">
    <source>
        <dbReference type="ARBA" id="ARBA00023157"/>
    </source>
</evidence>
<dbReference type="PANTHER" id="PTHR31044:SF120">
    <property type="entry name" value="CARBOHYDRATE-BINDING X8 DOMAIN SUPERFAMILY PROTEIN"/>
    <property type="match status" value="1"/>
</dbReference>
<dbReference type="Gene3D" id="1.20.58.1040">
    <property type="match status" value="1"/>
</dbReference>
<keyword evidence="4" id="KW-0732">Signal</keyword>
<evidence type="ECO:0000256" key="5">
    <source>
        <dbReference type="ARBA" id="ARBA00023136"/>
    </source>
</evidence>
<dbReference type="FunFam" id="1.20.58.1040:FF:000001">
    <property type="entry name" value="Glucan endo-1,3-beta-glucosidase 4"/>
    <property type="match status" value="1"/>
</dbReference>
<keyword evidence="3" id="KW-0336">GPI-anchor</keyword>
<protein>
    <recommendedName>
        <fullName evidence="8">X8 domain-containing protein</fullName>
    </recommendedName>
</protein>
<proteinExistence type="predicted"/>
<dbReference type="Proteomes" id="UP000775213">
    <property type="component" value="Unassembled WGS sequence"/>
</dbReference>
<evidence type="ECO:0000313" key="10">
    <source>
        <dbReference type="Proteomes" id="UP000775213"/>
    </source>
</evidence>
<keyword evidence="2" id="KW-1003">Cell membrane</keyword>
<keyword evidence="10" id="KW-1185">Reference proteome</keyword>
<keyword evidence="7" id="KW-0325">Glycoprotein</keyword>
<keyword evidence="6" id="KW-1015">Disulfide bond</keyword>
<evidence type="ECO:0000313" key="9">
    <source>
        <dbReference type="EMBL" id="KAH0462390.1"/>
    </source>
</evidence>
<evidence type="ECO:0000256" key="1">
    <source>
        <dbReference type="ARBA" id="ARBA00004609"/>
    </source>
</evidence>